<keyword evidence="7 8" id="KW-0456">Lyase</keyword>
<dbReference type="SUPFAM" id="SSF52304">
    <property type="entry name" value="Type II 3-dehydroquinate dehydratase"/>
    <property type="match status" value="1"/>
</dbReference>
<feature type="binding site" evidence="8 10">
    <location>
        <position position="110"/>
    </location>
    <ligand>
        <name>substrate</name>
    </ligand>
</feature>
<gene>
    <name evidence="8" type="primary">aroQ</name>
    <name evidence="12" type="ORF">DES35_103224</name>
</gene>
<name>A0A369A2A5_9FLAO</name>
<dbReference type="PROSITE" id="PS01029">
    <property type="entry name" value="DEHYDROQUINASE_II"/>
    <property type="match status" value="1"/>
</dbReference>
<comment type="catalytic activity">
    <reaction evidence="1 8">
        <text>3-dehydroquinate = 3-dehydroshikimate + H2O</text>
        <dbReference type="Rhea" id="RHEA:21096"/>
        <dbReference type="ChEBI" id="CHEBI:15377"/>
        <dbReference type="ChEBI" id="CHEBI:16630"/>
        <dbReference type="ChEBI" id="CHEBI:32364"/>
        <dbReference type="EC" id="4.2.1.10"/>
    </reaction>
</comment>
<evidence type="ECO:0000256" key="8">
    <source>
        <dbReference type="HAMAP-Rule" id="MF_00169"/>
    </source>
</evidence>
<comment type="pathway">
    <text evidence="3 8">Metabolic intermediate biosynthesis; chorismate biosynthesis; chorismate from D-erythrose 4-phosphate and phosphoenolpyruvate: step 3/7.</text>
</comment>
<dbReference type="NCBIfam" id="NF003806">
    <property type="entry name" value="PRK05395.1-3"/>
    <property type="match status" value="1"/>
</dbReference>
<feature type="site" description="Transition state stabilizer" evidence="8 11">
    <location>
        <position position="17"/>
    </location>
</feature>
<dbReference type="InterPro" id="IPR001874">
    <property type="entry name" value="DHquinase_II"/>
</dbReference>
<evidence type="ECO:0000256" key="2">
    <source>
        <dbReference type="ARBA" id="ARBA00003924"/>
    </source>
</evidence>
<dbReference type="InterPro" id="IPR036441">
    <property type="entry name" value="DHquinase_II_sf"/>
</dbReference>
<dbReference type="GO" id="GO:0008652">
    <property type="term" value="P:amino acid biosynthetic process"/>
    <property type="evidence" value="ECO:0007669"/>
    <property type="project" value="UniProtKB-KW"/>
</dbReference>
<reference evidence="12 13" key="1">
    <citation type="submission" date="2018-07" db="EMBL/GenBank/DDBJ databases">
        <title>Genomic Encyclopedia of Type Strains, Phase IV (KMG-IV): sequencing the most valuable type-strain genomes for metagenomic binning, comparative biology and taxonomic classification.</title>
        <authorList>
            <person name="Goeker M."/>
        </authorList>
    </citation>
    <scope>NUCLEOTIDE SEQUENCE [LARGE SCALE GENOMIC DNA]</scope>
    <source>
        <strain evidence="12 13">DSM 21410</strain>
    </source>
</reference>
<dbReference type="HAMAP" id="MF_00169">
    <property type="entry name" value="AroQ"/>
    <property type="match status" value="1"/>
</dbReference>
<feature type="binding site" evidence="8 10">
    <location>
        <position position="86"/>
    </location>
    <ligand>
        <name>substrate</name>
    </ligand>
</feature>
<sequence>MKILILNGPNLNLLGKRETSIYGTTTWEGIFQQLQKEFTPYRMQLFSFQTNLEGEIINQLQQADTWADGIVLNAGGYTHTSVAIGDAVKALSTPLVEVHISNLAARESYRHTSYISPYAKGVIFGFGPESYTLALHYFLIKK</sequence>
<dbReference type="PANTHER" id="PTHR21272:SF3">
    <property type="entry name" value="CATABOLIC 3-DEHYDROQUINASE"/>
    <property type="match status" value="1"/>
</dbReference>
<evidence type="ECO:0000256" key="4">
    <source>
        <dbReference type="ARBA" id="ARBA00011037"/>
    </source>
</evidence>
<dbReference type="NCBIfam" id="NF003805">
    <property type="entry name" value="PRK05395.1-2"/>
    <property type="match status" value="1"/>
</dbReference>
<evidence type="ECO:0000256" key="1">
    <source>
        <dbReference type="ARBA" id="ARBA00001864"/>
    </source>
</evidence>
<evidence type="ECO:0000313" key="12">
    <source>
        <dbReference type="EMBL" id="RCX03339.1"/>
    </source>
</evidence>
<dbReference type="AlphaFoldDB" id="A0A369A2A5"/>
<dbReference type="UniPathway" id="UPA00053">
    <property type="reaction ID" value="UER00086"/>
</dbReference>
<keyword evidence="8" id="KW-0057">Aromatic amino acid biosynthesis</keyword>
<organism evidence="12 13">
    <name type="scientific">Schleiferia thermophila</name>
    <dbReference type="NCBI Taxonomy" id="884107"/>
    <lineage>
        <taxon>Bacteria</taxon>
        <taxon>Pseudomonadati</taxon>
        <taxon>Bacteroidota</taxon>
        <taxon>Flavobacteriia</taxon>
        <taxon>Flavobacteriales</taxon>
        <taxon>Schleiferiaceae</taxon>
        <taxon>Schleiferia</taxon>
    </lineage>
</organism>
<proteinExistence type="inferred from homology"/>
<feature type="binding site" evidence="8 10">
    <location>
        <begin position="100"/>
        <end position="101"/>
    </location>
    <ligand>
        <name>substrate</name>
    </ligand>
</feature>
<dbReference type="PIRSF" id="PIRSF001399">
    <property type="entry name" value="DHquinase_II"/>
    <property type="match status" value="1"/>
</dbReference>
<comment type="subunit">
    <text evidence="5 8">Homododecamer.</text>
</comment>
<accession>A0A369A2A5</accession>
<protein>
    <recommendedName>
        <fullName evidence="6 8">3-dehydroquinate dehydratase</fullName>
        <shortName evidence="8">3-dehydroquinase</shortName>
        <ecNumber evidence="6 8">4.2.1.10</ecNumber>
    </recommendedName>
    <alternativeName>
        <fullName evidence="8">Type II DHQase</fullName>
    </alternativeName>
</protein>
<dbReference type="EC" id="4.2.1.10" evidence="6 8"/>
<dbReference type="Pfam" id="PF01220">
    <property type="entry name" value="DHquinase_II"/>
    <property type="match status" value="1"/>
</dbReference>
<keyword evidence="8" id="KW-0028">Amino-acid biosynthesis</keyword>
<evidence type="ECO:0000256" key="7">
    <source>
        <dbReference type="ARBA" id="ARBA00023239"/>
    </source>
</evidence>
<dbReference type="PANTHER" id="PTHR21272">
    <property type="entry name" value="CATABOLIC 3-DEHYDROQUINASE"/>
    <property type="match status" value="1"/>
</dbReference>
<dbReference type="GO" id="GO:0003855">
    <property type="term" value="F:3-dehydroquinate dehydratase activity"/>
    <property type="evidence" value="ECO:0007669"/>
    <property type="project" value="UniProtKB-UniRule"/>
</dbReference>
<dbReference type="GO" id="GO:0019631">
    <property type="term" value="P:quinate catabolic process"/>
    <property type="evidence" value="ECO:0007669"/>
    <property type="project" value="TreeGrafter"/>
</dbReference>
<evidence type="ECO:0000313" key="13">
    <source>
        <dbReference type="Proteomes" id="UP000253517"/>
    </source>
</evidence>
<dbReference type="Proteomes" id="UP000253517">
    <property type="component" value="Unassembled WGS sequence"/>
</dbReference>
<comment type="function">
    <text evidence="2 8">Catalyzes a trans-dehydration via an enolate intermediate.</text>
</comment>
<dbReference type="NCBIfam" id="TIGR01088">
    <property type="entry name" value="aroQ"/>
    <property type="match status" value="1"/>
</dbReference>
<dbReference type="EMBL" id="QPJS01000003">
    <property type="protein sequence ID" value="RCX03339.1"/>
    <property type="molecule type" value="Genomic_DNA"/>
</dbReference>
<dbReference type="RefSeq" id="WP_037358709.1">
    <property type="nucleotide sequence ID" value="NZ_BHZF01000003.1"/>
</dbReference>
<dbReference type="GO" id="GO:0009423">
    <property type="term" value="P:chorismate biosynthetic process"/>
    <property type="evidence" value="ECO:0007669"/>
    <property type="project" value="UniProtKB-UniRule"/>
</dbReference>
<evidence type="ECO:0000256" key="9">
    <source>
        <dbReference type="PIRSR" id="PIRSR001399-1"/>
    </source>
</evidence>
<keyword evidence="13" id="KW-1185">Reference proteome</keyword>
<feature type="active site" description="Proton donor" evidence="8 9">
    <location>
        <position position="99"/>
    </location>
</feature>
<feature type="active site" description="Proton acceptor" evidence="8 9">
    <location>
        <position position="22"/>
    </location>
</feature>
<evidence type="ECO:0000256" key="5">
    <source>
        <dbReference type="ARBA" id="ARBA00011193"/>
    </source>
</evidence>
<evidence type="ECO:0000256" key="10">
    <source>
        <dbReference type="PIRSR" id="PIRSR001399-2"/>
    </source>
</evidence>
<dbReference type="CDD" id="cd00466">
    <property type="entry name" value="DHQase_II"/>
    <property type="match status" value="1"/>
</dbReference>
<dbReference type="GO" id="GO:0009073">
    <property type="term" value="P:aromatic amino acid family biosynthetic process"/>
    <property type="evidence" value="ECO:0007669"/>
    <property type="project" value="UniProtKB-KW"/>
</dbReference>
<feature type="binding site" evidence="8 10">
    <location>
        <position position="73"/>
    </location>
    <ligand>
        <name>substrate</name>
    </ligand>
</feature>
<comment type="caution">
    <text evidence="12">The sequence shown here is derived from an EMBL/GenBank/DDBJ whole genome shotgun (WGS) entry which is preliminary data.</text>
</comment>
<dbReference type="InterPro" id="IPR018509">
    <property type="entry name" value="DHquinase_II_CS"/>
</dbReference>
<evidence type="ECO:0000256" key="6">
    <source>
        <dbReference type="ARBA" id="ARBA00012060"/>
    </source>
</evidence>
<dbReference type="Gene3D" id="3.40.50.9100">
    <property type="entry name" value="Dehydroquinase, class II"/>
    <property type="match status" value="1"/>
</dbReference>
<evidence type="ECO:0000256" key="11">
    <source>
        <dbReference type="PIRSR" id="PIRSR001399-3"/>
    </source>
</evidence>
<feature type="binding site" evidence="8 10">
    <location>
        <position position="79"/>
    </location>
    <ligand>
        <name>substrate</name>
    </ligand>
</feature>
<comment type="similarity">
    <text evidence="4 8">Belongs to the type-II 3-dehydroquinase family.</text>
</comment>
<evidence type="ECO:0000256" key="3">
    <source>
        <dbReference type="ARBA" id="ARBA00004902"/>
    </source>
</evidence>
<dbReference type="NCBIfam" id="NF003807">
    <property type="entry name" value="PRK05395.1-4"/>
    <property type="match status" value="1"/>
</dbReference>